<gene>
    <name evidence="3" type="ORF">I6N96_16790</name>
</gene>
<dbReference type="RefSeq" id="WP_209558729.1">
    <property type="nucleotide sequence ID" value="NZ_JAEDXU010000011.1"/>
</dbReference>
<organism evidence="3 4">
    <name type="scientific">Enterococcus larvae</name>
    <dbReference type="NCBI Taxonomy" id="2794352"/>
    <lineage>
        <taxon>Bacteria</taxon>
        <taxon>Bacillati</taxon>
        <taxon>Bacillota</taxon>
        <taxon>Bacilli</taxon>
        <taxon>Lactobacillales</taxon>
        <taxon>Enterococcaceae</taxon>
        <taxon>Enterococcus</taxon>
    </lineage>
</organism>
<feature type="domain" description="Helix-hairpin-helix DNA-binding motif class 1" evidence="2">
    <location>
        <begin position="300"/>
        <end position="319"/>
    </location>
</feature>
<keyword evidence="4" id="KW-1185">Reference proteome</keyword>
<dbReference type="PANTHER" id="PTHR21180:SF32">
    <property type="entry name" value="ENDONUCLEASE_EXONUCLEASE_PHOSPHATASE FAMILY DOMAIN-CONTAINING PROTEIN 1"/>
    <property type="match status" value="1"/>
</dbReference>
<keyword evidence="1" id="KW-0732">Signal</keyword>
<dbReference type="SUPFAM" id="SSF47781">
    <property type="entry name" value="RuvA domain 2-like"/>
    <property type="match status" value="1"/>
</dbReference>
<dbReference type="Pfam" id="PF12836">
    <property type="entry name" value="HHH_3"/>
    <property type="match status" value="1"/>
</dbReference>
<dbReference type="InterPro" id="IPR003583">
    <property type="entry name" value="Hlx-hairpin-Hlx_DNA-bd_motif"/>
</dbReference>
<dbReference type="SMART" id="SM00278">
    <property type="entry name" value="HhH1"/>
    <property type="match status" value="2"/>
</dbReference>
<dbReference type="PANTHER" id="PTHR21180">
    <property type="entry name" value="ENDONUCLEASE/EXONUCLEASE/PHOSPHATASE FAMILY DOMAIN-CONTAINING PROTEIN 1"/>
    <property type="match status" value="1"/>
</dbReference>
<dbReference type="InterPro" id="IPR051675">
    <property type="entry name" value="Endo/Exo/Phosphatase_dom_1"/>
</dbReference>
<evidence type="ECO:0000256" key="1">
    <source>
        <dbReference type="SAM" id="SignalP"/>
    </source>
</evidence>
<feature type="domain" description="Helix-hairpin-helix DNA-binding motif class 1" evidence="2">
    <location>
        <begin position="329"/>
        <end position="348"/>
    </location>
</feature>
<accession>A0ABS4CQ95</accession>
<reference evidence="3 4" key="1">
    <citation type="submission" date="2020-12" db="EMBL/GenBank/DDBJ databases">
        <title>Vagococcus allomyrinae sp. nov. and Enterococcus lavae sp. nov., isolated from the larvae of Allomyrina dichotoma.</title>
        <authorList>
            <person name="Lee S.D."/>
        </authorList>
    </citation>
    <scope>NUCLEOTIDE SEQUENCE [LARGE SCALE GENOMIC DNA]</scope>
    <source>
        <strain evidence="3 4">BWM-S5</strain>
    </source>
</reference>
<name>A0ABS4CQ95_9ENTE</name>
<protein>
    <submittedName>
        <fullName evidence="3">Helix-hairpin-helix domain-containing protein</fullName>
    </submittedName>
</protein>
<proteinExistence type="predicted"/>
<feature type="signal peptide" evidence="1">
    <location>
        <begin position="1"/>
        <end position="20"/>
    </location>
</feature>
<feature type="chain" id="PRO_5045088684" evidence="1">
    <location>
        <begin position="21"/>
        <end position="358"/>
    </location>
</feature>
<dbReference type="InterPro" id="IPR010994">
    <property type="entry name" value="RuvA_2-like"/>
</dbReference>
<evidence type="ECO:0000259" key="2">
    <source>
        <dbReference type="SMART" id="SM00278"/>
    </source>
</evidence>
<dbReference type="Gene3D" id="1.10.150.320">
    <property type="entry name" value="Photosystem II 12 kDa extrinsic protein"/>
    <property type="match status" value="1"/>
</dbReference>
<evidence type="ECO:0000313" key="3">
    <source>
        <dbReference type="EMBL" id="MBP1047949.1"/>
    </source>
</evidence>
<sequence length="358" mass="39802">MKAKNVYSSLIAVGVLFSMAIGLDNEQAEARTFIEGSVETSFYFNPVIDEDGTLSILQTTDAYSGETWSFGTANLSSEAVNGESTGMSLVGGGLPYFDVFNRENGLITISAEDYSEQLSWTDMTGYFVLDPANTKQVAVGYTRTENRMHQEEDPEFSYEQFKTGTLYTNQVTTAAQAISQLRSDLAEQEIYHVYPILRFEAAKTKGDVSSQFSVGSNVGSAPYYYYGTVREHGYETSQIFTYQGSAYETFYLPLSDGFAGHISLFVDVDAKTIGQQTEYSFRNFQVVLERYVPITMASYEELQLLDGIGVTLAQRIIEYRETVGFNSLDDLLNVRGIGTATVAKIKAQGLARVYDYFN</sequence>
<comment type="caution">
    <text evidence="3">The sequence shown here is derived from an EMBL/GenBank/DDBJ whole genome shotgun (WGS) entry which is preliminary data.</text>
</comment>
<dbReference type="EMBL" id="JAEDXU010000011">
    <property type="protein sequence ID" value="MBP1047949.1"/>
    <property type="molecule type" value="Genomic_DNA"/>
</dbReference>
<dbReference type="Proteomes" id="UP000673375">
    <property type="component" value="Unassembled WGS sequence"/>
</dbReference>
<evidence type="ECO:0000313" key="4">
    <source>
        <dbReference type="Proteomes" id="UP000673375"/>
    </source>
</evidence>